<dbReference type="GO" id="GO:0030574">
    <property type="term" value="P:collagen catabolic process"/>
    <property type="evidence" value="ECO:0007669"/>
    <property type="project" value="TreeGrafter"/>
</dbReference>
<feature type="binding site" evidence="11">
    <location>
        <position position="285"/>
    </location>
    <ligand>
        <name>Zn(2+)</name>
        <dbReference type="ChEBI" id="CHEBI:29105"/>
        <label>2</label>
        <note>catalytic</note>
    </ligand>
</feature>
<dbReference type="FunFam" id="3.40.390.10:FF:000018">
    <property type="entry name" value="Metalloendoproteinase 1"/>
    <property type="match status" value="1"/>
</dbReference>
<keyword evidence="12" id="KW-0106">Calcium</keyword>
<feature type="binding site" description="in inhibited form" evidence="12">
    <location>
        <position position="116"/>
    </location>
    <ligand>
        <name>Zn(2+)</name>
        <dbReference type="ChEBI" id="CHEBI:29105"/>
        <label>2</label>
        <note>catalytic</note>
    </ligand>
</feature>
<feature type="binding site" evidence="12">
    <location>
        <position position="216"/>
    </location>
    <ligand>
        <name>Ca(2+)</name>
        <dbReference type="ChEBI" id="CHEBI:29108"/>
        <label>3</label>
    </ligand>
</feature>
<name>A0A151RBP3_CAJCA</name>
<feature type="binding site" evidence="12">
    <location>
        <position position="236"/>
    </location>
    <ligand>
        <name>Ca(2+)</name>
        <dbReference type="ChEBI" id="CHEBI:29108"/>
        <label>3</label>
    </ligand>
</feature>
<evidence type="ECO:0000256" key="1">
    <source>
        <dbReference type="ARBA" id="ARBA00009614"/>
    </source>
</evidence>
<dbReference type="GO" id="GO:0008270">
    <property type="term" value="F:zinc ion binding"/>
    <property type="evidence" value="ECO:0007669"/>
    <property type="project" value="InterPro"/>
</dbReference>
<feature type="binding site" evidence="12">
    <location>
        <position position="239"/>
    </location>
    <ligand>
        <name>Ca(2+)</name>
        <dbReference type="ChEBI" id="CHEBI:29108"/>
        <label>3</label>
    </ligand>
</feature>
<feature type="binding site" evidence="12">
    <location>
        <position position="239"/>
    </location>
    <ligand>
        <name>Ca(2+)</name>
        <dbReference type="ChEBI" id="CHEBI:29108"/>
        <label>1</label>
    </ligand>
</feature>
<evidence type="ECO:0000256" key="5">
    <source>
        <dbReference type="ARBA" id="ARBA00022801"/>
    </source>
</evidence>
<keyword evidence="4 13" id="KW-0732">Signal</keyword>
<dbReference type="Pfam" id="PF01471">
    <property type="entry name" value="PG_binding_1"/>
    <property type="match status" value="1"/>
</dbReference>
<dbReference type="GO" id="GO:0006508">
    <property type="term" value="P:proteolysis"/>
    <property type="evidence" value="ECO:0007669"/>
    <property type="project" value="UniProtKB-KW"/>
</dbReference>
<evidence type="ECO:0000256" key="2">
    <source>
        <dbReference type="ARBA" id="ARBA00022670"/>
    </source>
</evidence>
<dbReference type="PANTHER" id="PTHR10201:SF213">
    <property type="entry name" value="METALLOENDOPROTEINASE 2-MMP-LIKE"/>
    <property type="match status" value="1"/>
</dbReference>
<keyword evidence="3 11" id="KW-0479">Metal-binding</keyword>
<evidence type="ECO:0000256" key="8">
    <source>
        <dbReference type="ARBA" id="ARBA00023145"/>
    </source>
</evidence>
<feature type="binding site" evidence="12">
    <location>
        <position position="217"/>
    </location>
    <ligand>
        <name>Ca(2+)</name>
        <dbReference type="ChEBI" id="CHEBI:29108"/>
        <label>3</label>
    </ligand>
</feature>
<dbReference type="SUPFAM" id="SSF47090">
    <property type="entry name" value="PGBD-like"/>
    <property type="match status" value="1"/>
</dbReference>
<accession>A0A151RBP3</accession>
<comment type="cofactor">
    <cofactor evidence="12">
        <name>Zn(2+)</name>
        <dbReference type="ChEBI" id="CHEBI:29105"/>
    </cofactor>
    <text evidence="12">Binds 2 Zn(2+) ions per subunit.</text>
</comment>
<feature type="binding site" evidence="11">
    <location>
        <position position="281"/>
    </location>
    <ligand>
        <name>Zn(2+)</name>
        <dbReference type="ChEBI" id="CHEBI:29105"/>
        <label>2</label>
        <note>catalytic</note>
    </ligand>
</feature>
<evidence type="ECO:0000256" key="4">
    <source>
        <dbReference type="ARBA" id="ARBA00022729"/>
    </source>
</evidence>
<feature type="binding site" evidence="11">
    <location>
        <position position="291"/>
    </location>
    <ligand>
        <name>Zn(2+)</name>
        <dbReference type="ChEBI" id="CHEBI:29105"/>
        <label>2</label>
        <note>catalytic</note>
    </ligand>
</feature>
<evidence type="ECO:0000256" key="9">
    <source>
        <dbReference type="ARBA" id="ARBA00023180"/>
    </source>
</evidence>
<reference evidence="15" key="1">
    <citation type="journal article" date="2012" name="Nat. Biotechnol.">
        <title>Draft genome sequence of pigeonpea (Cajanus cajan), an orphan legume crop of resource-poor farmers.</title>
        <authorList>
            <person name="Varshney R.K."/>
            <person name="Chen W."/>
            <person name="Li Y."/>
            <person name="Bharti A.K."/>
            <person name="Saxena R.K."/>
            <person name="Schlueter J.A."/>
            <person name="Donoghue M.T."/>
            <person name="Azam S."/>
            <person name="Fan G."/>
            <person name="Whaley A.M."/>
            <person name="Farmer A.D."/>
            <person name="Sheridan J."/>
            <person name="Iwata A."/>
            <person name="Tuteja R."/>
            <person name="Penmetsa R.V."/>
            <person name="Wu W."/>
            <person name="Upadhyaya H.D."/>
            <person name="Yang S.P."/>
            <person name="Shah T."/>
            <person name="Saxena K.B."/>
            <person name="Michael T."/>
            <person name="McCombie W.R."/>
            <person name="Yang B."/>
            <person name="Zhang G."/>
            <person name="Yang H."/>
            <person name="Wang J."/>
            <person name="Spillane C."/>
            <person name="Cook D.R."/>
            <person name="May G.D."/>
            <person name="Xu X."/>
            <person name="Jackson S.A."/>
        </authorList>
    </citation>
    <scope>NUCLEOTIDE SEQUENCE [LARGE SCALE GENOMIC DNA]</scope>
</reference>
<feature type="binding site" evidence="12">
    <location>
        <position position="211"/>
    </location>
    <ligand>
        <name>Zn(2+)</name>
        <dbReference type="ChEBI" id="CHEBI:29105"/>
        <label>1</label>
    </ligand>
</feature>
<sequence>MALNLPKVSILVLSLFVVNPFLLVEPRASEDSPHPFTKTLHTLEGVHKGQKMKGVAELKTYLRKFGYLKNDKNNSSNDHFDENVESALKNYQTYHNLRISGEVNAETIERMSLPRCGVPDIITHGNPNGLVILANYSFFPGSPKWGDSKRALTYAFVSSAGVSLSMDDVRLAVNRAFKSWSQVTDFTFTERGSEDDQVDIVVGFHSGDHGDGYPFDGPGQVLAHTFAPQDGRLHYDADEQWTTSPAGQSGGLEGNSWWWRRRRRVRPRKPTSIDLETVALHEIGHVIGLGHSSVSGSVMFPTYAGVRRDLTQDDVDGIKALYESSN</sequence>
<feature type="active site" evidence="10">
    <location>
        <position position="282"/>
    </location>
</feature>
<dbReference type="CDD" id="cd04278">
    <property type="entry name" value="ZnMc_MMP"/>
    <property type="match status" value="1"/>
</dbReference>
<evidence type="ECO:0000259" key="14">
    <source>
        <dbReference type="SMART" id="SM00235"/>
    </source>
</evidence>
<dbReference type="Gene3D" id="3.40.390.10">
    <property type="entry name" value="Collagenase (Catalytic Domain)"/>
    <property type="match status" value="1"/>
</dbReference>
<keyword evidence="2" id="KW-0645">Protease</keyword>
<dbReference type="PANTHER" id="PTHR10201">
    <property type="entry name" value="MATRIX METALLOPROTEINASE"/>
    <property type="match status" value="1"/>
</dbReference>
<dbReference type="STRING" id="3821.A0A151RBP3"/>
<dbReference type="Gramene" id="C.cajan_37326.t">
    <property type="protein sequence ID" value="C.cajan_37326.t.cds1"/>
    <property type="gene ID" value="C.cajan_37326"/>
</dbReference>
<dbReference type="GO" id="GO:0030198">
    <property type="term" value="P:extracellular matrix organization"/>
    <property type="evidence" value="ECO:0007669"/>
    <property type="project" value="TreeGrafter"/>
</dbReference>
<evidence type="ECO:0000256" key="7">
    <source>
        <dbReference type="ARBA" id="ARBA00023049"/>
    </source>
</evidence>
<evidence type="ECO:0000256" key="10">
    <source>
        <dbReference type="PIRSR" id="PIRSR001191-1"/>
    </source>
</evidence>
<proteinExistence type="inferred from homology"/>
<dbReference type="PRINTS" id="PR00138">
    <property type="entry name" value="MATRIXIN"/>
</dbReference>
<keyword evidence="7" id="KW-0482">Metalloprotease</keyword>
<dbReference type="InterPro" id="IPR021158">
    <property type="entry name" value="Pept_M10A_Zn_BS"/>
</dbReference>
<feature type="chain" id="PRO_5007587823" evidence="13">
    <location>
        <begin position="21"/>
        <end position="326"/>
    </location>
</feature>
<dbReference type="Pfam" id="PF00413">
    <property type="entry name" value="Peptidase_M10"/>
    <property type="match status" value="1"/>
</dbReference>
<dbReference type="AlphaFoldDB" id="A0A151RBP3"/>
<feature type="binding site" evidence="12">
    <location>
        <position position="199"/>
    </location>
    <ligand>
        <name>Ca(2+)</name>
        <dbReference type="ChEBI" id="CHEBI:29108"/>
        <label>2</label>
    </ligand>
</feature>
<keyword evidence="9" id="KW-0325">Glycoprotein</keyword>
<dbReference type="InterPro" id="IPR001818">
    <property type="entry name" value="Pept_M10_metallopeptidase"/>
</dbReference>
<dbReference type="InterPro" id="IPR024079">
    <property type="entry name" value="MetalloPept_cat_dom_sf"/>
</dbReference>
<feature type="binding site" evidence="12">
    <location>
        <position position="234"/>
    </location>
    <ligand>
        <name>Zn(2+)</name>
        <dbReference type="ChEBI" id="CHEBI:29105"/>
        <label>1</label>
    </ligand>
</feature>
<keyword evidence="5" id="KW-0378">Hydrolase</keyword>
<feature type="domain" description="Peptidase metallopeptidase" evidence="14">
    <location>
        <begin position="141"/>
        <end position="324"/>
    </location>
</feature>
<gene>
    <name evidence="15" type="ORF">KK1_038880</name>
</gene>
<keyword evidence="8" id="KW-0865">Zymogen</keyword>
<dbReference type="SMART" id="SM00235">
    <property type="entry name" value="ZnMc"/>
    <property type="match status" value="1"/>
</dbReference>
<dbReference type="GO" id="GO:0031012">
    <property type="term" value="C:extracellular matrix"/>
    <property type="evidence" value="ECO:0007669"/>
    <property type="project" value="InterPro"/>
</dbReference>
<dbReference type="InterPro" id="IPR021190">
    <property type="entry name" value="Pept_M10A"/>
</dbReference>
<dbReference type="OMA" id="NSWWWRR"/>
<evidence type="ECO:0000256" key="13">
    <source>
        <dbReference type="SAM" id="SignalP"/>
    </source>
</evidence>
<dbReference type="GO" id="GO:0004222">
    <property type="term" value="F:metalloendopeptidase activity"/>
    <property type="evidence" value="ECO:0007669"/>
    <property type="project" value="InterPro"/>
</dbReference>
<feature type="binding site" evidence="12">
    <location>
        <position position="209"/>
    </location>
    <ligand>
        <name>Zn(2+)</name>
        <dbReference type="ChEBI" id="CHEBI:29105"/>
        <label>1</label>
    </ligand>
</feature>
<dbReference type="Proteomes" id="UP000075243">
    <property type="component" value="Unassembled WGS sequence"/>
</dbReference>
<keyword evidence="6 11" id="KW-0862">Zinc</keyword>
<feature type="binding site" evidence="12">
    <location>
        <position position="224"/>
    </location>
    <ligand>
        <name>Zn(2+)</name>
        <dbReference type="ChEBI" id="CHEBI:29105"/>
        <label>1</label>
    </ligand>
</feature>
<evidence type="ECO:0000313" key="15">
    <source>
        <dbReference type="EMBL" id="KYP39815.1"/>
    </source>
</evidence>
<dbReference type="PROSITE" id="PS00546">
    <property type="entry name" value="CYSTEINE_SWITCH"/>
    <property type="match status" value="1"/>
</dbReference>
<protein>
    <submittedName>
        <fullName evidence="15">Metalloendoproteinase 1</fullName>
    </submittedName>
</protein>
<feature type="signal peptide" evidence="13">
    <location>
        <begin position="1"/>
        <end position="20"/>
    </location>
</feature>
<organism evidence="15 16">
    <name type="scientific">Cajanus cajan</name>
    <name type="common">Pigeon pea</name>
    <name type="synonym">Cajanus indicus</name>
    <dbReference type="NCBI Taxonomy" id="3821"/>
    <lineage>
        <taxon>Eukaryota</taxon>
        <taxon>Viridiplantae</taxon>
        <taxon>Streptophyta</taxon>
        <taxon>Embryophyta</taxon>
        <taxon>Tracheophyta</taxon>
        <taxon>Spermatophyta</taxon>
        <taxon>Magnoliopsida</taxon>
        <taxon>eudicotyledons</taxon>
        <taxon>Gunneridae</taxon>
        <taxon>Pentapetalae</taxon>
        <taxon>rosids</taxon>
        <taxon>fabids</taxon>
        <taxon>Fabales</taxon>
        <taxon>Fabaceae</taxon>
        <taxon>Papilionoideae</taxon>
        <taxon>50 kb inversion clade</taxon>
        <taxon>NPAAA clade</taxon>
        <taxon>indigoferoid/millettioid clade</taxon>
        <taxon>Phaseoleae</taxon>
        <taxon>Cajanus</taxon>
    </lineage>
</organism>
<dbReference type="InterPro" id="IPR033739">
    <property type="entry name" value="M10A_MMP"/>
</dbReference>
<dbReference type="PIRSF" id="PIRSF001191">
    <property type="entry name" value="Peptidase_M10A_matrix"/>
    <property type="match status" value="1"/>
</dbReference>
<dbReference type="EMBL" id="KQ483880">
    <property type="protein sequence ID" value="KYP39815.1"/>
    <property type="molecule type" value="Genomic_DNA"/>
</dbReference>
<evidence type="ECO:0000256" key="3">
    <source>
        <dbReference type="ARBA" id="ARBA00022723"/>
    </source>
</evidence>
<feature type="binding site" evidence="12">
    <location>
        <position position="299"/>
    </location>
    <ligand>
        <name>Zn(2+)</name>
        <dbReference type="ChEBI" id="CHEBI:29105"/>
        <label>2</label>
        <note>catalytic</note>
    </ligand>
</feature>
<keyword evidence="16" id="KW-1185">Reference proteome</keyword>
<evidence type="ECO:0000256" key="11">
    <source>
        <dbReference type="PIRSR" id="PIRSR001191-2"/>
    </source>
</evidence>
<comment type="cofactor">
    <cofactor evidence="12">
        <name>Ca(2+)</name>
        <dbReference type="ChEBI" id="CHEBI:29108"/>
    </cofactor>
    <text evidence="12">Can bind about 5 Ca(2+) ions per subunit.</text>
</comment>
<comment type="similarity">
    <text evidence="1">Belongs to the peptidase M10A family. Matrix metalloproteinases (MMPs) subfamily.</text>
</comment>
<evidence type="ECO:0000256" key="6">
    <source>
        <dbReference type="ARBA" id="ARBA00022833"/>
    </source>
</evidence>
<evidence type="ECO:0000313" key="16">
    <source>
        <dbReference type="Proteomes" id="UP000075243"/>
    </source>
</evidence>
<dbReference type="SUPFAM" id="SSF55486">
    <property type="entry name" value="Metalloproteases ('zincins'), catalytic domain"/>
    <property type="match status" value="1"/>
</dbReference>
<dbReference type="InterPro" id="IPR006026">
    <property type="entry name" value="Peptidase_Metallo"/>
</dbReference>
<dbReference type="InterPro" id="IPR002477">
    <property type="entry name" value="Peptidoglycan-bd-like"/>
</dbReference>
<dbReference type="InterPro" id="IPR036365">
    <property type="entry name" value="PGBD-like_sf"/>
</dbReference>
<evidence type="ECO:0000256" key="12">
    <source>
        <dbReference type="PIRSR" id="PIRSR621190-2"/>
    </source>
</evidence>